<dbReference type="PANTHER" id="PTHR13090:SF1">
    <property type="entry name" value="ARGININE-HYDROXYLASE NDUFAF5, MITOCHONDRIAL"/>
    <property type="match status" value="1"/>
</dbReference>
<dbReference type="Proteomes" id="UP000636264">
    <property type="component" value="Unassembled WGS sequence"/>
</dbReference>
<reference evidence="4" key="2">
    <citation type="submission" date="2020-09" db="EMBL/GenBank/DDBJ databases">
        <authorList>
            <person name="Sun Q."/>
            <person name="Zhou Y."/>
        </authorList>
    </citation>
    <scope>NUCLEOTIDE SEQUENCE</scope>
    <source>
        <strain evidence="4">CGMCC 1.15320</strain>
    </source>
</reference>
<evidence type="ECO:0000259" key="3">
    <source>
        <dbReference type="Pfam" id="PF08241"/>
    </source>
</evidence>
<dbReference type="GO" id="GO:0032259">
    <property type="term" value="P:methylation"/>
    <property type="evidence" value="ECO:0007669"/>
    <property type="project" value="UniProtKB-KW"/>
</dbReference>
<comment type="caution">
    <text evidence="4">The sequence shown here is derived from an EMBL/GenBank/DDBJ whole genome shotgun (WGS) entry which is preliminary data.</text>
</comment>
<dbReference type="EMBL" id="BMIF01000003">
    <property type="protein sequence ID" value="GGA62520.1"/>
    <property type="molecule type" value="Genomic_DNA"/>
</dbReference>
<keyword evidence="2" id="KW-0808">Transferase</keyword>
<feature type="domain" description="Methyltransferase type 11" evidence="3">
    <location>
        <begin position="87"/>
        <end position="137"/>
    </location>
</feature>
<evidence type="ECO:0000256" key="2">
    <source>
        <dbReference type="ARBA" id="ARBA00022679"/>
    </source>
</evidence>
<dbReference type="Pfam" id="PF08241">
    <property type="entry name" value="Methyltransf_11"/>
    <property type="match status" value="1"/>
</dbReference>
<dbReference type="InterPro" id="IPR013216">
    <property type="entry name" value="Methyltransf_11"/>
</dbReference>
<gene>
    <name evidence="4" type="ORF">GCM10011385_15380</name>
</gene>
<dbReference type="SUPFAM" id="SSF53335">
    <property type="entry name" value="S-adenosyl-L-methionine-dependent methyltransferases"/>
    <property type="match status" value="1"/>
</dbReference>
<protein>
    <submittedName>
        <fullName evidence="4">SAM-dependent methyltransferase</fullName>
    </submittedName>
</protein>
<proteinExistence type="predicted"/>
<dbReference type="GO" id="GO:0008757">
    <property type="term" value="F:S-adenosylmethionine-dependent methyltransferase activity"/>
    <property type="evidence" value="ECO:0007669"/>
    <property type="project" value="InterPro"/>
</dbReference>
<keyword evidence="5" id="KW-1185">Reference proteome</keyword>
<reference evidence="4" key="1">
    <citation type="journal article" date="2014" name="Int. J. Syst. Evol. Microbiol.">
        <title>Complete genome sequence of Corynebacterium casei LMG S-19264T (=DSM 44701T), isolated from a smear-ripened cheese.</title>
        <authorList>
            <consortium name="US DOE Joint Genome Institute (JGI-PGF)"/>
            <person name="Walter F."/>
            <person name="Albersmeier A."/>
            <person name="Kalinowski J."/>
            <person name="Ruckert C."/>
        </authorList>
    </citation>
    <scope>NUCLEOTIDE SEQUENCE</scope>
    <source>
        <strain evidence="4">CGMCC 1.15320</strain>
    </source>
</reference>
<sequence>MDTIFDPKLLLARKLRAKNLNVEGADFLMRRMAEDLSDRLSTVERHFGRAAVMFSLTADAAQIVQESGKADNVFRVETDGALLDDAFEGVTTNAERVPLEPESVDLAVSLLTMHEVNDLPGLLFQIRMALKPDGLFLGAMAGGGTLQELRQSLLQAEMELTGGAAPRVNPFADVRDTGALLQRAGFSLPVADVEAVTVRYDNMFALMRDLRAMGATNALVERSRKPATRQLFVRAAEIYQERFSDPDGRIRATFNIVWMSGWAPHESQQKPLKPGSAQVSLTKVLGDKGKAG</sequence>
<accession>A0A916RN98</accession>
<organism evidence="4 5">
    <name type="scientific">Nitratireductor aestuarii</name>
    <dbReference type="NCBI Taxonomy" id="1735103"/>
    <lineage>
        <taxon>Bacteria</taxon>
        <taxon>Pseudomonadati</taxon>
        <taxon>Pseudomonadota</taxon>
        <taxon>Alphaproteobacteria</taxon>
        <taxon>Hyphomicrobiales</taxon>
        <taxon>Phyllobacteriaceae</taxon>
        <taxon>Nitratireductor</taxon>
    </lineage>
</organism>
<dbReference type="InterPro" id="IPR050602">
    <property type="entry name" value="Malonyl-ACP_OMT"/>
</dbReference>
<dbReference type="PANTHER" id="PTHR13090">
    <property type="entry name" value="ARGININE-HYDROXYLASE NDUFAF5, MITOCHONDRIAL"/>
    <property type="match status" value="1"/>
</dbReference>
<evidence type="ECO:0000256" key="1">
    <source>
        <dbReference type="ARBA" id="ARBA00022603"/>
    </source>
</evidence>
<keyword evidence="1 4" id="KW-0489">Methyltransferase</keyword>
<evidence type="ECO:0000313" key="4">
    <source>
        <dbReference type="EMBL" id="GGA62520.1"/>
    </source>
</evidence>
<name>A0A916RN98_9HYPH</name>
<evidence type="ECO:0000313" key="5">
    <source>
        <dbReference type="Proteomes" id="UP000636264"/>
    </source>
</evidence>
<dbReference type="Gene3D" id="3.40.50.150">
    <property type="entry name" value="Vaccinia Virus protein VP39"/>
    <property type="match status" value="1"/>
</dbReference>
<dbReference type="InterPro" id="IPR029063">
    <property type="entry name" value="SAM-dependent_MTases_sf"/>
</dbReference>
<dbReference type="RefSeq" id="WP_188720370.1">
    <property type="nucleotide sequence ID" value="NZ_BMIF01000003.1"/>
</dbReference>
<dbReference type="AlphaFoldDB" id="A0A916RN98"/>